<reference evidence="3" key="1">
    <citation type="submission" date="2016-10" db="EMBL/GenBank/DDBJ databases">
        <authorList>
            <person name="Varghese N."/>
            <person name="Submissions S."/>
        </authorList>
    </citation>
    <scope>NUCLEOTIDE SEQUENCE [LARGE SCALE GENOMIC DNA]</scope>
    <source>
        <strain evidence="3">2SM5</strain>
    </source>
</reference>
<name>A0A1H1TZS5_9GAMM</name>
<dbReference type="EMBL" id="LT629748">
    <property type="protein sequence ID" value="SDS65139.1"/>
    <property type="molecule type" value="Genomic_DNA"/>
</dbReference>
<dbReference type="NCBIfam" id="TIGR02532">
    <property type="entry name" value="IV_pilin_GFxxxE"/>
    <property type="match status" value="1"/>
</dbReference>
<feature type="transmembrane region" description="Helical" evidence="1">
    <location>
        <begin position="12"/>
        <end position="30"/>
    </location>
</feature>
<keyword evidence="1" id="KW-0472">Membrane</keyword>
<dbReference type="Proteomes" id="UP000243426">
    <property type="component" value="Chromosome I"/>
</dbReference>
<keyword evidence="1" id="KW-0812">Transmembrane</keyword>
<protein>
    <submittedName>
        <fullName evidence="2">Prepilin-type N-terminal cleavage/methylation domain-containing protein</fullName>
    </submittedName>
</protein>
<evidence type="ECO:0000256" key="1">
    <source>
        <dbReference type="SAM" id="Phobius"/>
    </source>
</evidence>
<dbReference type="Gene3D" id="3.30.700.10">
    <property type="entry name" value="Glycoprotein, Type 4 Pilin"/>
    <property type="match status" value="1"/>
</dbReference>
<evidence type="ECO:0000313" key="3">
    <source>
        <dbReference type="Proteomes" id="UP000243426"/>
    </source>
</evidence>
<dbReference type="AlphaFoldDB" id="A0A1H1TZS5"/>
<dbReference type="RefSeq" id="WP_090273617.1">
    <property type="nucleotide sequence ID" value="NZ_LT629748.1"/>
</dbReference>
<gene>
    <name evidence="2" type="ORF">SAMN05216198_2436</name>
</gene>
<keyword evidence="1" id="KW-1133">Transmembrane helix</keyword>
<dbReference type="PROSITE" id="PS00409">
    <property type="entry name" value="PROKAR_NTER_METHYL"/>
    <property type="match status" value="1"/>
</dbReference>
<evidence type="ECO:0000313" key="2">
    <source>
        <dbReference type="EMBL" id="SDS65139.1"/>
    </source>
</evidence>
<dbReference type="InterPro" id="IPR012902">
    <property type="entry name" value="N_methyl_site"/>
</dbReference>
<accession>A0A1H1TZS5</accession>
<dbReference type="Pfam" id="PF07963">
    <property type="entry name" value="N_methyl"/>
    <property type="match status" value="1"/>
</dbReference>
<sequence>MVRRRRSQAGLTLIELAIVLLIVGLLALMATPLTSSWGASADLHTAGGQLNQAYAHARAAALRNAGGAKGEEGAARIVLDPQVRELRVCTLAADNCQKVLWRSALPVGVELSVLGGAFPINLNNLGLLDAPVSVQLAKGGMTDVHILQ</sequence>
<dbReference type="OrthoDB" id="6921684at2"/>
<keyword evidence="3" id="KW-1185">Reference proteome</keyword>
<dbReference type="STRING" id="797277.SAMN05216198_2436"/>
<dbReference type="InterPro" id="IPR045584">
    <property type="entry name" value="Pilin-like"/>
</dbReference>
<dbReference type="SUPFAM" id="SSF54523">
    <property type="entry name" value="Pili subunits"/>
    <property type="match status" value="1"/>
</dbReference>
<proteinExistence type="predicted"/>
<organism evidence="2 3">
    <name type="scientific">Halopseudomonas litoralis</name>
    <dbReference type="NCBI Taxonomy" id="797277"/>
    <lineage>
        <taxon>Bacteria</taxon>
        <taxon>Pseudomonadati</taxon>
        <taxon>Pseudomonadota</taxon>
        <taxon>Gammaproteobacteria</taxon>
        <taxon>Pseudomonadales</taxon>
        <taxon>Pseudomonadaceae</taxon>
        <taxon>Halopseudomonas</taxon>
    </lineage>
</organism>